<reference evidence="1" key="1">
    <citation type="submission" date="2020-11" db="EMBL/GenBank/DDBJ databases">
        <authorList>
            <consortium name="DOE Joint Genome Institute"/>
            <person name="Ahrendt S."/>
            <person name="Riley R."/>
            <person name="Andreopoulos W."/>
            <person name="LaButti K."/>
            <person name="Pangilinan J."/>
            <person name="Ruiz-duenas F.J."/>
            <person name="Barrasa J.M."/>
            <person name="Sanchez-Garcia M."/>
            <person name="Camarero S."/>
            <person name="Miyauchi S."/>
            <person name="Serrano A."/>
            <person name="Linde D."/>
            <person name="Babiker R."/>
            <person name="Drula E."/>
            <person name="Ayuso-Fernandez I."/>
            <person name="Pacheco R."/>
            <person name="Padilla G."/>
            <person name="Ferreira P."/>
            <person name="Barriuso J."/>
            <person name="Kellner H."/>
            <person name="Castanera R."/>
            <person name="Alfaro M."/>
            <person name="Ramirez L."/>
            <person name="Pisabarro A.G."/>
            <person name="Kuo A."/>
            <person name="Tritt A."/>
            <person name="Lipzen A."/>
            <person name="He G."/>
            <person name="Yan M."/>
            <person name="Ng V."/>
            <person name="Cullen D."/>
            <person name="Martin F."/>
            <person name="Rosso M.-N."/>
            <person name="Henrissat B."/>
            <person name="Hibbett D."/>
            <person name="Martinez A.T."/>
            <person name="Grigoriev I.V."/>
        </authorList>
    </citation>
    <scope>NUCLEOTIDE SEQUENCE</scope>
    <source>
        <strain evidence="1">AH 44721</strain>
    </source>
</reference>
<proteinExistence type="predicted"/>
<protein>
    <submittedName>
        <fullName evidence="1">Uncharacterized protein</fullName>
    </submittedName>
</protein>
<evidence type="ECO:0000313" key="2">
    <source>
        <dbReference type="Proteomes" id="UP000724874"/>
    </source>
</evidence>
<dbReference type="EMBL" id="JADNYJ010000128">
    <property type="protein sequence ID" value="KAF8881845.1"/>
    <property type="molecule type" value="Genomic_DNA"/>
</dbReference>
<keyword evidence="2" id="KW-1185">Reference proteome</keyword>
<sequence length="121" mass="13996">MMPLFLKGFRLDFDKICEVLEVDDADRYVRNIIYCIPREAYNRIGCGYGRNRKLILMIVMEDGYDPEELMKTPVDSSSDPTLADIAREVCTPGVWPCYDDIDNLETFWDNWDGPKIGEMTA</sequence>
<comment type="caution">
    <text evidence="1">The sequence shown here is derived from an EMBL/GenBank/DDBJ whole genome shotgun (WGS) entry which is preliminary data.</text>
</comment>
<dbReference type="OrthoDB" id="3254719at2759"/>
<gene>
    <name evidence="1" type="ORF">CPB84DRAFT_1791503</name>
</gene>
<dbReference type="AlphaFoldDB" id="A0A9P5NEQ7"/>
<name>A0A9P5NEQ7_GYMJU</name>
<dbReference type="Proteomes" id="UP000724874">
    <property type="component" value="Unassembled WGS sequence"/>
</dbReference>
<organism evidence="1 2">
    <name type="scientific">Gymnopilus junonius</name>
    <name type="common">Spectacular rustgill mushroom</name>
    <name type="synonym">Gymnopilus spectabilis subsp. junonius</name>
    <dbReference type="NCBI Taxonomy" id="109634"/>
    <lineage>
        <taxon>Eukaryota</taxon>
        <taxon>Fungi</taxon>
        <taxon>Dikarya</taxon>
        <taxon>Basidiomycota</taxon>
        <taxon>Agaricomycotina</taxon>
        <taxon>Agaricomycetes</taxon>
        <taxon>Agaricomycetidae</taxon>
        <taxon>Agaricales</taxon>
        <taxon>Agaricineae</taxon>
        <taxon>Hymenogastraceae</taxon>
        <taxon>Gymnopilus</taxon>
    </lineage>
</organism>
<accession>A0A9P5NEQ7</accession>
<evidence type="ECO:0000313" key="1">
    <source>
        <dbReference type="EMBL" id="KAF8881845.1"/>
    </source>
</evidence>